<evidence type="ECO:0000259" key="1">
    <source>
        <dbReference type="Pfam" id="PF13472"/>
    </source>
</evidence>
<accession>A0ABX8TG41</accession>
<dbReference type="InterPro" id="IPR013830">
    <property type="entry name" value="SGNH_hydro"/>
</dbReference>
<feature type="domain" description="SGNH hydrolase-type esterase" evidence="1">
    <location>
        <begin position="221"/>
        <end position="365"/>
    </location>
</feature>
<reference evidence="2 3" key="1">
    <citation type="submission" date="2021-07" db="EMBL/GenBank/DDBJ databases">
        <title>Isolation and characterization of bacteria from a gold mining with a capacity of golden bioaccumulation.</title>
        <authorList>
            <person name="Yang X.J."/>
        </authorList>
    </citation>
    <scope>NUCLEOTIDE SEQUENCE [LARGE SCALE GENOMIC DNA]</scope>
    <source>
        <strain evidence="2 3">Au29</strain>
    </source>
</reference>
<evidence type="ECO:0000313" key="3">
    <source>
        <dbReference type="Proteomes" id="UP000824334"/>
    </source>
</evidence>
<dbReference type="Proteomes" id="UP000824334">
    <property type="component" value="Chromosome"/>
</dbReference>
<protein>
    <submittedName>
        <fullName evidence="2">SGNH/GDSL hydrolase family protein</fullName>
    </submittedName>
</protein>
<sequence length="376" mass="38619">MSLPVNMRAAAPGGALAPARPVFDKPDLPRWSAAVRAMLAGQRDARLLVIGDSVAQGFGAVSGGWTPDGRAAAWPRRLADLMQAGGLPASSASVVGAGAGDLATGGYGAYDPRVSLGSGWSVTTLTSLGGKLFSTPDWGADVWSFQPDGPVDRFDVYAVCNTLLGVIAVETDGVERGIIDTMKPPALERHTISFPETTGPISLRRRSGGGIFIAGGVAWKSELRRVQVINAGWGGSRVADWTTTDQVYRAYGGLPTAGADLTVICLTINDWNNATTPAAYKTQLGLLVDRALVSGDVLLMTGAPSDPAQGKAAYPAQQAIAAAVTEVATAKGLAAPIDGAPLFGGGFAPGLMFDAVHPNAAGQARIAEAVKARVMI</sequence>
<dbReference type="Pfam" id="PF13472">
    <property type="entry name" value="Lipase_GDSL_2"/>
    <property type="match status" value="1"/>
</dbReference>
<dbReference type="GeneID" id="94375694"/>
<dbReference type="RefSeq" id="WP_219354714.1">
    <property type="nucleotide sequence ID" value="NZ_CP080034.1"/>
</dbReference>
<dbReference type="PANTHER" id="PTHR30383">
    <property type="entry name" value="THIOESTERASE 1/PROTEASE 1/LYSOPHOSPHOLIPASE L1"/>
    <property type="match status" value="1"/>
</dbReference>
<organism evidence="2 3">
    <name type="scientific">Brevundimonas nasdae</name>
    <dbReference type="NCBI Taxonomy" id="172043"/>
    <lineage>
        <taxon>Bacteria</taxon>
        <taxon>Pseudomonadati</taxon>
        <taxon>Pseudomonadota</taxon>
        <taxon>Alphaproteobacteria</taxon>
        <taxon>Caulobacterales</taxon>
        <taxon>Caulobacteraceae</taxon>
        <taxon>Brevundimonas</taxon>
    </lineage>
</organism>
<gene>
    <name evidence="2" type="ORF">KWG56_10465</name>
</gene>
<dbReference type="EMBL" id="CP080034">
    <property type="protein sequence ID" value="QYC09058.1"/>
    <property type="molecule type" value="Genomic_DNA"/>
</dbReference>
<dbReference type="InterPro" id="IPR051532">
    <property type="entry name" value="Ester_Hydrolysis_Enzymes"/>
</dbReference>
<dbReference type="GO" id="GO:0016787">
    <property type="term" value="F:hydrolase activity"/>
    <property type="evidence" value="ECO:0007669"/>
    <property type="project" value="UniProtKB-KW"/>
</dbReference>
<keyword evidence="3" id="KW-1185">Reference proteome</keyword>
<keyword evidence="2" id="KW-0378">Hydrolase</keyword>
<name>A0ABX8TG41_9CAUL</name>
<proteinExistence type="predicted"/>
<dbReference type="CDD" id="cd00229">
    <property type="entry name" value="SGNH_hydrolase"/>
    <property type="match status" value="1"/>
</dbReference>
<evidence type="ECO:0000313" key="2">
    <source>
        <dbReference type="EMBL" id="QYC09058.1"/>
    </source>
</evidence>